<dbReference type="EMBL" id="CP022521">
    <property type="protein sequence ID" value="ASO21302.1"/>
    <property type="molecule type" value="Genomic_DNA"/>
</dbReference>
<gene>
    <name evidence="2" type="ORF">AHOG_18385</name>
</gene>
<reference evidence="2 3" key="1">
    <citation type="submission" date="2017-07" db="EMBL/GenBank/DDBJ databases">
        <title>Complete genome sequence of Actinoalloteichus hoggarensis DSM 45943, type strain of Actinoalloteichus hoggarensis.</title>
        <authorList>
            <person name="Ruckert C."/>
            <person name="Nouioui I."/>
            <person name="Willmese J."/>
            <person name="van Wezel G."/>
            <person name="Klenk H.-P."/>
            <person name="Kalinowski J."/>
            <person name="Zotchev S.B."/>
        </authorList>
    </citation>
    <scope>NUCLEOTIDE SEQUENCE [LARGE SCALE GENOMIC DNA]</scope>
    <source>
        <strain evidence="2 3">DSM 45943</strain>
    </source>
</reference>
<evidence type="ECO:0000313" key="2">
    <source>
        <dbReference type="EMBL" id="ASO21302.1"/>
    </source>
</evidence>
<keyword evidence="3" id="KW-1185">Reference proteome</keyword>
<feature type="compositionally biased region" description="Polar residues" evidence="1">
    <location>
        <begin position="7"/>
        <end position="17"/>
    </location>
</feature>
<dbReference type="KEGG" id="ahg:AHOG_18385"/>
<sequence length="109" mass="12009">MEPNRPTAFTKSDSLASSAMGAPLRHGQPLTNWARPVTLPPTPLPVWPAHCQEATVRLLPAETSVVTEVWDGDPTPSVMQNWNYCLPRSGGKVVWCEISPRSCPRSMTR</sequence>
<protein>
    <submittedName>
        <fullName evidence="2">Uncharacterized protein</fullName>
    </submittedName>
</protein>
<dbReference type="AlphaFoldDB" id="A0A221W5T9"/>
<name>A0A221W5T9_9PSEU</name>
<proteinExistence type="predicted"/>
<evidence type="ECO:0000313" key="3">
    <source>
        <dbReference type="Proteomes" id="UP000204221"/>
    </source>
</evidence>
<dbReference type="Proteomes" id="UP000204221">
    <property type="component" value="Chromosome"/>
</dbReference>
<organism evidence="2 3">
    <name type="scientific">Actinoalloteichus hoggarensis</name>
    <dbReference type="NCBI Taxonomy" id="1470176"/>
    <lineage>
        <taxon>Bacteria</taxon>
        <taxon>Bacillati</taxon>
        <taxon>Actinomycetota</taxon>
        <taxon>Actinomycetes</taxon>
        <taxon>Pseudonocardiales</taxon>
        <taxon>Pseudonocardiaceae</taxon>
        <taxon>Actinoalloteichus</taxon>
    </lineage>
</organism>
<accession>A0A221W5T9</accession>
<evidence type="ECO:0000256" key="1">
    <source>
        <dbReference type="SAM" id="MobiDB-lite"/>
    </source>
</evidence>
<feature type="region of interest" description="Disordered" evidence="1">
    <location>
        <begin position="1"/>
        <end position="29"/>
    </location>
</feature>